<dbReference type="SUPFAM" id="SSF53335">
    <property type="entry name" value="S-adenosyl-L-methionine-dependent methyltransferases"/>
    <property type="match status" value="1"/>
</dbReference>
<dbReference type="CDD" id="cd02440">
    <property type="entry name" value="AdoMet_MTases"/>
    <property type="match status" value="1"/>
</dbReference>
<organism evidence="1 2">
    <name type="scientific">Legionella pneumophila</name>
    <dbReference type="NCBI Taxonomy" id="446"/>
    <lineage>
        <taxon>Bacteria</taxon>
        <taxon>Pseudomonadati</taxon>
        <taxon>Pseudomonadota</taxon>
        <taxon>Gammaproteobacteria</taxon>
        <taxon>Legionellales</taxon>
        <taxon>Legionellaceae</taxon>
        <taxon>Legionella</taxon>
    </lineage>
</organism>
<keyword evidence="1" id="KW-0489">Methyltransferase</keyword>
<dbReference type="RefSeq" id="WP_013101715.1">
    <property type="nucleotide sequence ID" value="NZ_BAZA01000192.1"/>
</dbReference>
<dbReference type="Gene3D" id="3.40.50.150">
    <property type="entry name" value="Vaccinia Virus protein VP39"/>
    <property type="match status" value="1"/>
</dbReference>
<dbReference type="InterPro" id="IPR029063">
    <property type="entry name" value="SAM-dependent_MTases_sf"/>
</dbReference>
<name>A0A378K5W5_LEGPN</name>
<protein>
    <submittedName>
        <fullName evidence="1">Methyltransferase domain</fullName>
    </submittedName>
</protein>
<reference evidence="1 2" key="1">
    <citation type="submission" date="2018-06" db="EMBL/GenBank/DDBJ databases">
        <authorList>
            <consortium name="Pathogen Informatics"/>
            <person name="Doyle S."/>
        </authorList>
    </citation>
    <scope>NUCLEOTIDE SEQUENCE [LARGE SCALE GENOMIC DNA]</scope>
    <source>
        <strain evidence="1 2">NCTC12000</strain>
    </source>
</reference>
<dbReference type="Pfam" id="PF13489">
    <property type="entry name" value="Methyltransf_23"/>
    <property type="match status" value="1"/>
</dbReference>
<keyword evidence="1" id="KW-0808">Transferase</keyword>
<dbReference type="AlphaFoldDB" id="A0A378K5W5"/>
<gene>
    <name evidence="1" type="ORF">NCTC12000_02340</name>
</gene>
<dbReference type="GO" id="GO:0008168">
    <property type="term" value="F:methyltransferase activity"/>
    <property type="evidence" value="ECO:0007669"/>
    <property type="project" value="UniProtKB-KW"/>
</dbReference>
<dbReference type="GO" id="GO:0032259">
    <property type="term" value="P:methylation"/>
    <property type="evidence" value="ECO:0007669"/>
    <property type="project" value="UniProtKB-KW"/>
</dbReference>
<proteinExistence type="predicted"/>
<evidence type="ECO:0000313" key="2">
    <source>
        <dbReference type="Proteomes" id="UP000254631"/>
    </source>
</evidence>
<dbReference type="Proteomes" id="UP000254631">
    <property type="component" value="Unassembled WGS sequence"/>
</dbReference>
<dbReference type="EMBL" id="UGOL01000001">
    <property type="protein sequence ID" value="STX80328.1"/>
    <property type="molecule type" value="Genomic_DNA"/>
</dbReference>
<evidence type="ECO:0000313" key="1">
    <source>
        <dbReference type="EMBL" id="STX80328.1"/>
    </source>
</evidence>
<sequence>MPTKINENDITELNTSEFFKRKKANPKIVSKNDPQIIQSNQILKLLNYKTRRKEAISAFLYSFADIDRNAVLDFIKVLQTYPADTPDTEIAQVIYQWYCSIGKENKIGFKMTDQEYQLNKAQNIASIITANFSPRRKEQFKRKALLDIGAGDCAMTSLVSELLGMEANAIDIQSNIDWGGENSSDKKSKNDYMTKIHHHYTYDGRDLLGTLKGKKFAVVMYNHSLHHFPSFQDQIESLKQVSQILEPGGILFLSEHANCFDDDIFDLSHILLNLRYSIDKNQILTPSEAGDAIAKFKSEYQSHYFSKNILNAIATQLGFNLVKQEIRSATDVAKATFFCFVKKEPKIELPCSLRFFDTDAANGLPHHIEKSDSQQKKYSAESFK</sequence>
<accession>A0A378K5W5</accession>